<comment type="catalytic activity">
    <reaction evidence="2">
        <text>2 GTP = 3',3'-c-di-GMP + 2 diphosphate</text>
        <dbReference type="Rhea" id="RHEA:24898"/>
        <dbReference type="ChEBI" id="CHEBI:33019"/>
        <dbReference type="ChEBI" id="CHEBI:37565"/>
        <dbReference type="ChEBI" id="CHEBI:58805"/>
        <dbReference type="EC" id="2.7.7.65"/>
    </reaction>
</comment>
<dbReference type="Proteomes" id="UP000312102">
    <property type="component" value="Chromosome"/>
</dbReference>
<feature type="domain" description="GGDEF" evidence="4">
    <location>
        <begin position="134"/>
        <end position="274"/>
    </location>
</feature>
<evidence type="ECO:0000313" key="6">
    <source>
        <dbReference type="Proteomes" id="UP000312102"/>
    </source>
</evidence>
<evidence type="ECO:0000313" key="5">
    <source>
        <dbReference type="EMBL" id="QDD14063.1"/>
    </source>
</evidence>
<dbReference type="PROSITE" id="PS50887">
    <property type="entry name" value="GGDEF"/>
    <property type="match status" value="1"/>
</dbReference>
<evidence type="ECO:0000256" key="1">
    <source>
        <dbReference type="ARBA" id="ARBA00012528"/>
    </source>
</evidence>
<keyword evidence="6" id="KW-1185">Reference proteome</keyword>
<dbReference type="EMBL" id="CP040986">
    <property type="protein sequence ID" value="QDD14063.1"/>
    <property type="molecule type" value="Genomic_DNA"/>
</dbReference>
<name>A0AAE6FUJ7_9PROT</name>
<dbReference type="InterPro" id="IPR043128">
    <property type="entry name" value="Rev_trsase/Diguanyl_cyclase"/>
</dbReference>
<dbReference type="Gene3D" id="3.30.70.270">
    <property type="match status" value="1"/>
</dbReference>
<keyword evidence="3" id="KW-1133">Transmembrane helix</keyword>
<dbReference type="GO" id="GO:0052621">
    <property type="term" value="F:diguanylate cyclase activity"/>
    <property type="evidence" value="ECO:0007669"/>
    <property type="project" value="UniProtKB-EC"/>
</dbReference>
<dbReference type="SMART" id="SM00267">
    <property type="entry name" value="GGDEF"/>
    <property type="match status" value="1"/>
</dbReference>
<keyword evidence="3" id="KW-0472">Membrane</keyword>
<dbReference type="FunFam" id="3.30.70.270:FF:000001">
    <property type="entry name" value="Diguanylate cyclase domain protein"/>
    <property type="match status" value="1"/>
</dbReference>
<dbReference type="AlphaFoldDB" id="A0AAE6FUJ7"/>
<organism evidence="5 6">
    <name type="scientific">Candidatus Methylopumilus rimovensis</name>
    <dbReference type="NCBI Taxonomy" id="2588535"/>
    <lineage>
        <taxon>Bacteria</taxon>
        <taxon>Pseudomonadati</taxon>
        <taxon>Pseudomonadota</taxon>
        <taxon>Betaproteobacteria</taxon>
        <taxon>Nitrosomonadales</taxon>
        <taxon>Methylophilaceae</taxon>
        <taxon>Candidatus Methylopumilus</taxon>
    </lineage>
</organism>
<feature type="transmembrane region" description="Helical" evidence="3">
    <location>
        <begin position="6"/>
        <end position="27"/>
    </location>
</feature>
<gene>
    <name evidence="5" type="ORF">FIT61_06470</name>
</gene>
<evidence type="ECO:0000256" key="3">
    <source>
        <dbReference type="SAM" id="Phobius"/>
    </source>
</evidence>
<dbReference type="InterPro" id="IPR050469">
    <property type="entry name" value="Diguanylate_Cyclase"/>
</dbReference>
<reference evidence="5 6" key="1">
    <citation type="journal article" date="2019" name="ISME J.">
        <title>Evolution in action: habitat transition from sediment to the pelagial leads to genome streamlining in Methylophilaceae.</title>
        <authorList>
            <person name="Salcher M."/>
            <person name="Schaefle D."/>
            <person name="Kaspar M."/>
            <person name="Neuenschwander S.M."/>
            <person name="Ghai R."/>
        </authorList>
    </citation>
    <scope>NUCLEOTIDE SEQUENCE [LARGE SCALE GENOMIC DNA]</scope>
    <source>
        <strain evidence="5 6">MMS-RI-1</strain>
    </source>
</reference>
<dbReference type="PANTHER" id="PTHR45138:SF9">
    <property type="entry name" value="DIGUANYLATE CYCLASE DGCM-RELATED"/>
    <property type="match status" value="1"/>
</dbReference>
<feature type="transmembrane region" description="Helical" evidence="3">
    <location>
        <begin position="39"/>
        <end position="59"/>
    </location>
</feature>
<dbReference type="CDD" id="cd01949">
    <property type="entry name" value="GGDEF"/>
    <property type="match status" value="1"/>
</dbReference>
<dbReference type="NCBIfam" id="TIGR00254">
    <property type="entry name" value="GGDEF"/>
    <property type="match status" value="1"/>
</dbReference>
<dbReference type="KEGG" id="mrk:FIT61_06470"/>
<evidence type="ECO:0000256" key="2">
    <source>
        <dbReference type="ARBA" id="ARBA00034247"/>
    </source>
</evidence>
<dbReference type="InterPro" id="IPR029787">
    <property type="entry name" value="Nucleotide_cyclase"/>
</dbReference>
<sequence>MFFISIACYLIALIIQFVSALISVFLFKHLNKYQFGWACLSTALFIMIYTKITPLIMIFDSKEVIMSDAIASLVISLFILLATLGLKNIVIDLERKNNQLKKEAKIDFLTGAYSREEAYLRGKSDISRSLRNKKPVGFIMIDLDYFKKVNDRYGHLAGNVILKKLSSLCKHEIRNVDTFSRFGGEEFLVILPNIDNIFLNEVAERLRRKIEKYNFNYLHKKININISAGVSYYDPNKDRSANPNSIFLKYVKRADEAMYIAKNKGRNRVIQWAANI</sequence>
<dbReference type="PANTHER" id="PTHR45138">
    <property type="entry name" value="REGULATORY COMPONENTS OF SENSORY TRANSDUCTION SYSTEM"/>
    <property type="match status" value="1"/>
</dbReference>
<dbReference type="InterPro" id="IPR000160">
    <property type="entry name" value="GGDEF_dom"/>
</dbReference>
<protein>
    <recommendedName>
        <fullName evidence="1">diguanylate cyclase</fullName>
        <ecNumber evidence="1">2.7.7.65</ecNumber>
    </recommendedName>
</protein>
<evidence type="ECO:0000259" key="4">
    <source>
        <dbReference type="PROSITE" id="PS50887"/>
    </source>
</evidence>
<keyword evidence="3" id="KW-0812">Transmembrane</keyword>
<dbReference type="Pfam" id="PF00990">
    <property type="entry name" value="GGDEF"/>
    <property type="match status" value="1"/>
</dbReference>
<dbReference type="EC" id="2.7.7.65" evidence="1"/>
<accession>A0AAE6FUJ7</accession>
<proteinExistence type="predicted"/>
<feature type="transmembrane region" description="Helical" evidence="3">
    <location>
        <begin position="65"/>
        <end position="86"/>
    </location>
</feature>
<dbReference type="SUPFAM" id="SSF55073">
    <property type="entry name" value="Nucleotide cyclase"/>
    <property type="match status" value="1"/>
</dbReference>